<evidence type="ECO:0000259" key="7">
    <source>
        <dbReference type="PROSITE" id="PS51918"/>
    </source>
</evidence>
<dbReference type="GO" id="GO:0051539">
    <property type="term" value="F:4 iron, 4 sulfur cluster binding"/>
    <property type="evidence" value="ECO:0007669"/>
    <property type="project" value="UniProtKB-KW"/>
</dbReference>
<dbReference type="Proteomes" id="UP000831151">
    <property type="component" value="Chromosome"/>
</dbReference>
<dbReference type="SFLD" id="SFLDG01067">
    <property type="entry name" value="SPASM/twitch_domain_containing"/>
    <property type="match status" value="1"/>
</dbReference>
<keyword evidence="3" id="KW-0949">S-adenosyl-L-methionine</keyword>
<dbReference type="InterPro" id="IPR058240">
    <property type="entry name" value="rSAM_sf"/>
</dbReference>
<reference evidence="8" key="1">
    <citation type="submission" date="2022-04" db="EMBL/GenBank/DDBJ databases">
        <title>Complete genome sequences of Ezakiella coagulans and Fenollaria massiliensis.</title>
        <authorList>
            <person name="France M.T."/>
            <person name="Clifford J."/>
            <person name="Narina S."/>
            <person name="Rutt L."/>
            <person name="Ravel J."/>
        </authorList>
    </citation>
    <scope>NUCLEOTIDE SEQUENCE</scope>
    <source>
        <strain evidence="8">C0061C2</strain>
    </source>
</reference>
<comment type="cofactor">
    <cofactor evidence="1">
        <name>[4Fe-4S] cluster</name>
        <dbReference type="ChEBI" id="CHEBI:49883"/>
    </cofactor>
</comment>
<dbReference type="InterPro" id="IPR013785">
    <property type="entry name" value="Aldolase_TIM"/>
</dbReference>
<dbReference type="NCBIfam" id="TIGR04085">
    <property type="entry name" value="rSAM_more_4Fe4S"/>
    <property type="match status" value="1"/>
</dbReference>
<dbReference type="PROSITE" id="PS51918">
    <property type="entry name" value="RADICAL_SAM"/>
    <property type="match status" value="1"/>
</dbReference>
<keyword evidence="9" id="KW-1185">Reference proteome</keyword>
<keyword evidence="2" id="KW-0004">4Fe-4S</keyword>
<evidence type="ECO:0000256" key="2">
    <source>
        <dbReference type="ARBA" id="ARBA00022485"/>
    </source>
</evidence>
<dbReference type="GO" id="GO:0046872">
    <property type="term" value="F:metal ion binding"/>
    <property type="evidence" value="ECO:0007669"/>
    <property type="project" value="UniProtKB-KW"/>
</dbReference>
<dbReference type="AlphaFoldDB" id="A0A9E7DIK3"/>
<keyword evidence="5" id="KW-0408">Iron</keyword>
<evidence type="ECO:0000313" key="9">
    <source>
        <dbReference type="Proteomes" id="UP000831151"/>
    </source>
</evidence>
<dbReference type="CDD" id="cd21124">
    <property type="entry name" value="SPASM_CteB-like"/>
    <property type="match status" value="1"/>
</dbReference>
<dbReference type="PANTHER" id="PTHR43273:SF8">
    <property type="entry name" value="RADICAL SAM DOMAIN PROTEIN"/>
    <property type="match status" value="1"/>
</dbReference>
<organism evidence="8 9">
    <name type="scientific">Fenollaria massiliensis</name>
    <dbReference type="NCBI Taxonomy" id="938288"/>
    <lineage>
        <taxon>Bacteria</taxon>
        <taxon>Bacillati</taxon>
        <taxon>Bacillota</taxon>
        <taxon>Clostridia</taxon>
        <taxon>Eubacteriales</taxon>
        <taxon>Fenollaria</taxon>
    </lineage>
</organism>
<dbReference type="Pfam" id="PF04055">
    <property type="entry name" value="Radical_SAM"/>
    <property type="match status" value="1"/>
</dbReference>
<dbReference type="SFLD" id="SFLDS00029">
    <property type="entry name" value="Radical_SAM"/>
    <property type="match status" value="1"/>
</dbReference>
<dbReference type="SUPFAM" id="SSF102114">
    <property type="entry name" value="Radical SAM enzymes"/>
    <property type="match status" value="1"/>
</dbReference>
<dbReference type="InterPro" id="IPR000385">
    <property type="entry name" value="MoaA_NifB_PqqE_Fe-S-bd_CS"/>
</dbReference>
<dbReference type="RefSeq" id="WP_249242216.1">
    <property type="nucleotide sequence ID" value="NZ_CP096649.1"/>
</dbReference>
<dbReference type="InterPro" id="IPR024025">
    <property type="entry name" value="SCIFF_rSAM_maturase"/>
</dbReference>
<dbReference type="PROSITE" id="PS01305">
    <property type="entry name" value="MOAA_NIFB_PQQE"/>
    <property type="match status" value="1"/>
</dbReference>
<evidence type="ECO:0000256" key="6">
    <source>
        <dbReference type="ARBA" id="ARBA00023014"/>
    </source>
</evidence>
<sequence>MYDTNLIHKFYLNDKYVILDIYSGAVHVVDEIIYDLVDYMSKGLDEAVKALSTKYEACDIKTAFKEVEELHKEELLFTEPIEATQLDLSKYNIVKALCLHVSHDCNLRCKYCFASQGDFKGKRELMSVEVGKKALEFLVQNSGNRRNLEVDFFGGEPLMNFDVVKELVTYGRSLEKEYNKNFRFTLTTNCVLLNDEIIDYLNENMSNVVLSIDGRKSVNDEMRPTTNGKGSYDLIVPKIKRFIEKRGDKDYYIRGTFTSENLDFSEDVLDFYRNGFKKTSMEPVVTDQKEPYAIRPEHVERIKKEYEKLSKEYIKIKKKDDDFLFFHFMIDLDQGPCLIKRAIGCGAGCEYLAVTPKGDLYPCHQFVGEEQFKVGNVFEGVTKTDLREEFKKSNVFNKKDCHECWAKFYCSGGCHANSYYNTGDINGVFEIGCELERKRIECAISVIANLD</sequence>
<gene>
    <name evidence="8" type="primary">scfB</name>
    <name evidence="8" type="ORF">M1R53_05090</name>
</gene>
<evidence type="ECO:0000313" key="8">
    <source>
        <dbReference type="EMBL" id="UQK58618.1"/>
    </source>
</evidence>
<protein>
    <submittedName>
        <fullName evidence="8">Thioether cross-link-forming SCIFF peptide maturase</fullName>
    </submittedName>
</protein>
<proteinExistence type="predicted"/>
<dbReference type="InterPro" id="IPR047602">
    <property type="entry name" value="SPASM_CteB-like"/>
</dbReference>
<dbReference type="GO" id="GO:0016491">
    <property type="term" value="F:oxidoreductase activity"/>
    <property type="evidence" value="ECO:0007669"/>
    <property type="project" value="InterPro"/>
</dbReference>
<evidence type="ECO:0000256" key="4">
    <source>
        <dbReference type="ARBA" id="ARBA00022723"/>
    </source>
</evidence>
<name>A0A9E7DIK3_9FIRM</name>
<dbReference type="KEGG" id="fms:M1R53_05090"/>
<evidence type="ECO:0000256" key="3">
    <source>
        <dbReference type="ARBA" id="ARBA00022691"/>
    </source>
</evidence>
<dbReference type="InterPro" id="IPR023885">
    <property type="entry name" value="4Fe4S-binding_SPASM_dom"/>
</dbReference>
<feature type="domain" description="Radical SAM core" evidence="7">
    <location>
        <begin position="91"/>
        <end position="312"/>
    </location>
</feature>
<dbReference type="PANTHER" id="PTHR43273">
    <property type="entry name" value="ANAEROBIC SULFATASE-MATURATING ENZYME HOMOLOG ASLB-RELATED"/>
    <property type="match status" value="1"/>
</dbReference>
<dbReference type="EMBL" id="CP096649">
    <property type="protein sequence ID" value="UQK58618.1"/>
    <property type="molecule type" value="Genomic_DNA"/>
</dbReference>
<dbReference type="Pfam" id="PF13186">
    <property type="entry name" value="SPASM"/>
    <property type="match status" value="1"/>
</dbReference>
<evidence type="ECO:0000256" key="5">
    <source>
        <dbReference type="ARBA" id="ARBA00023004"/>
    </source>
</evidence>
<keyword evidence="6" id="KW-0411">Iron-sulfur</keyword>
<dbReference type="SFLD" id="SFLDG01386">
    <property type="entry name" value="main_SPASM_domain-containing"/>
    <property type="match status" value="1"/>
</dbReference>
<dbReference type="SFLD" id="SFLDG01384">
    <property type="entry name" value="thioether_bond_formation_requi"/>
    <property type="match status" value="1"/>
</dbReference>
<dbReference type="InterPro" id="IPR007197">
    <property type="entry name" value="rSAM"/>
</dbReference>
<dbReference type="CDD" id="cd01335">
    <property type="entry name" value="Radical_SAM"/>
    <property type="match status" value="1"/>
</dbReference>
<dbReference type="InterPro" id="IPR023867">
    <property type="entry name" value="Sulphatase_maturase_rSAM"/>
</dbReference>
<dbReference type="Gene3D" id="3.20.20.70">
    <property type="entry name" value="Aldolase class I"/>
    <property type="match status" value="1"/>
</dbReference>
<accession>A0A9E7DIK3</accession>
<keyword evidence="4" id="KW-0479">Metal-binding</keyword>
<dbReference type="NCBIfam" id="TIGR03974">
    <property type="entry name" value="rSAM_six_Cys"/>
    <property type="match status" value="1"/>
</dbReference>
<evidence type="ECO:0000256" key="1">
    <source>
        <dbReference type="ARBA" id="ARBA00001966"/>
    </source>
</evidence>